<organism evidence="2 3">
    <name type="scientific">Saccharibacillus alkalitolerans</name>
    <dbReference type="NCBI Taxonomy" id="2705290"/>
    <lineage>
        <taxon>Bacteria</taxon>
        <taxon>Bacillati</taxon>
        <taxon>Bacillota</taxon>
        <taxon>Bacilli</taxon>
        <taxon>Bacillales</taxon>
        <taxon>Paenibacillaceae</taxon>
        <taxon>Saccharibacillus</taxon>
    </lineage>
</organism>
<sequence length="262" mass="29213">MRKKLWIPALACLLALPACSPTEWANGIILDRVVRVERYPDQQRPSVGYASGALGFTWKKGEETQLRQAWTDAPEAKSTGDPDEVSLGGNTSILVRAKTITGKSLEAIVKEDAAYEYKHKVEDVHIDAEITNGKQTLASFPYVYKGERYMGLVLAKNVGNSYVHRHLEFSPEMTDEGKMLPFVPANGSMGFGGDGDDSLDWTGGTVSDERIREIVMHFEDGVRKIPIAEDQATYLIPGEHDRDVRYIEGLDEKGKALYTWQF</sequence>
<evidence type="ECO:0000313" key="3">
    <source>
        <dbReference type="Proteomes" id="UP000800303"/>
    </source>
</evidence>
<name>A0ABX0F7B0_9BACL</name>
<dbReference type="Proteomes" id="UP000800303">
    <property type="component" value="Unassembled WGS sequence"/>
</dbReference>
<protein>
    <submittedName>
        <fullName evidence="2">Uncharacterized protein</fullName>
    </submittedName>
</protein>
<accession>A0ABX0F7B0</accession>
<evidence type="ECO:0000256" key="1">
    <source>
        <dbReference type="SAM" id="SignalP"/>
    </source>
</evidence>
<dbReference type="EMBL" id="JAAFGS010000004">
    <property type="protein sequence ID" value="NGZ76198.1"/>
    <property type="molecule type" value="Genomic_DNA"/>
</dbReference>
<gene>
    <name evidence="2" type="ORF">GYN08_12790</name>
</gene>
<feature type="chain" id="PRO_5047307717" evidence="1">
    <location>
        <begin position="21"/>
        <end position="262"/>
    </location>
</feature>
<dbReference type="RefSeq" id="WP_166274795.1">
    <property type="nucleotide sequence ID" value="NZ_JAAFGS010000004.1"/>
</dbReference>
<proteinExistence type="predicted"/>
<reference evidence="2 3" key="1">
    <citation type="submission" date="2020-01" db="EMBL/GenBank/DDBJ databases">
        <title>Polyphasic characterisation and genomic insights into a novel alkali tolerant bacterium VR-M41.</title>
        <authorList>
            <person name="Vemuluri V.R."/>
        </authorList>
    </citation>
    <scope>NUCLEOTIDE SEQUENCE [LARGE SCALE GENOMIC DNA]</scope>
    <source>
        <strain evidence="2 3">VR-M41</strain>
    </source>
</reference>
<evidence type="ECO:0000313" key="2">
    <source>
        <dbReference type="EMBL" id="NGZ76198.1"/>
    </source>
</evidence>
<feature type="signal peptide" evidence="1">
    <location>
        <begin position="1"/>
        <end position="20"/>
    </location>
</feature>
<comment type="caution">
    <text evidence="2">The sequence shown here is derived from an EMBL/GenBank/DDBJ whole genome shotgun (WGS) entry which is preliminary data.</text>
</comment>
<keyword evidence="3" id="KW-1185">Reference proteome</keyword>
<keyword evidence="1" id="KW-0732">Signal</keyword>